<organism evidence="6 7">
    <name type="scientific">Danaus plexippus plexippus</name>
    <dbReference type="NCBI Taxonomy" id="278856"/>
    <lineage>
        <taxon>Eukaryota</taxon>
        <taxon>Metazoa</taxon>
        <taxon>Ecdysozoa</taxon>
        <taxon>Arthropoda</taxon>
        <taxon>Hexapoda</taxon>
        <taxon>Insecta</taxon>
        <taxon>Pterygota</taxon>
        <taxon>Neoptera</taxon>
        <taxon>Endopterygota</taxon>
        <taxon>Lepidoptera</taxon>
        <taxon>Glossata</taxon>
        <taxon>Ditrysia</taxon>
        <taxon>Papilionoidea</taxon>
        <taxon>Nymphalidae</taxon>
        <taxon>Danainae</taxon>
        <taxon>Danaini</taxon>
        <taxon>Danaina</taxon>
        <taxon>Danaus</taxon>
        <taxon>Danaus</taxon>
    </lineage>
</organism>
<gene>
    <name evidence="6" type="ORF">KGM_212200</name>
</gene>
<dbReference type="EMBL" id="AGBW02009529">
    <property type="protein sequence ID" value="OWR50575.1"/>
    <property type="molecule type" value="Genomic_DNA"/>
</dbReference>
<dbReference type="AlphaFoldDB" id="A0A212FA02"/>
<evidence type="ECO:0000313" key="6">
    <source>
        <dbReference type="EMBL" id="OWR50575.1"/>
    </source>
</evidence>
<feature type="compositionally biased region" description="Polar residues" evidence="3">
    <location>
        <begin position="381"/>
        <end position="397"/>
    </location>
</feature>
<feature type="region of interest" description="Disordered" evidence="3">
    <location>
        <begin position="316"/>
        <end position="407"/>
    </location>
</feature>
<dbReference type="SMART" id="SM00020">
    <property type="entry name" value="Tryp_SPc"/>
    <property type="match status" value="1"/>
</dbReference>
<evidence type="ECO:0000256" key="2">
    <source>
        <dbReference type="ARBA" id="ARBA00024195"/>
    </source>
</evidence>
<evidence type="ECO:0000256" key="3">
    <source>
        <dbReference type="SAM" id="MobiDB-lite"/>
    </source>
</evidence>
<dbReference type="GO" id="GO:0006508">
    <property type="term" value="P:proteolysis"/>
    <property type="evidence" value="ECO:0007669"/>
    <property type="project" value="UniProtKB-KW"/>
</dbReference>
<reference evidence="6 7" key="1">
    <citation type="journal article" date="2011" name="Cell">
        <title>The monarch butterfly genome yields insights into long-distance migration.</title>
        <authorList>
            <person name="Zhan S."/>
            <person name="Merlin C."/>
            <person name="Boore J.L."/>
            <person name="Reppert S.M."/>
        </authorList>
    </citation>
    <scope>NUCLEOTIDE SEQUENCE [LARGE SCALE GENOMIC DNA]</scope>
    <source>
        <strain evidence="6">F-2</strain>
    </source>
</reference>
<proteinExistence type="inferred from homology"/>
<protein>
    <submittedName>
        <fullName evidence="6">Serine protease 73</fullName>
    </submittedName>
</protein>
<feature type="signal peptide" evidence="4">
    <location>
        <begin position="1"/>
        <end position="20"/>
    </location>
</feature>
<feature type="chain" id="PRO_5011117199" evidence="4">
    <location>
        <begin position="21"/>
        <end position="429"/>
    </location>
</feature>
<keyword evidence="6" id="KW-0645">Protease</keyword>
<evidence type="ECO:0000256" key="1">
    <source>
        <dbReference type="ARBA" id="ARBA00023157"/>
    </source>
</evidence>
<feature type="domain" description="Peptidase S1" evidence="5">
    <location>
        <begin position="19"/>
        <end position="256"/>
    </location>
</feature>
<sequence length="429" mass="47522">MRLFLIIALCADFTAKFVVADGEFEVKRGVFPFMAFVYYPDKTVVDSTGIRLTRGAVLLRPDWLITSSLEDGQTSLANIFPLQIIQIARPQNYSAMEWWFADISLLKTLLPFNITTAVAPATIDTKPRDADRNCLILVYAAPNGNASDDRMLMQLSVEILGSSPENCGSNFMRSMICGTNTDDTRKYPGFCEGNSGGPLVCENDVIAIQTYINDCKPPHRYQVLGAWENLITCALEDKCKEEQCARICSIIHKDSDDVLIPEKTLSDEAKIHSDEENISTTDVQEVTSTSVEGRRLNQEYSHFLSFNSGMVQTDAATANSTEAHNTKEAVISSEVDTTEKSTSTANDHTDEEQDTSTKSPNVAVPMSPETENMPVYKTMESDSSVPENLIENSQQGEPPQRPHKVRNEASGNVNSFYFMSLILAVINFT</sequence>
<dbReference type="GO" id="GO:0004252">
    <property type="term" value="F:serine-type endopeptidase activity"/>
    <property type="evidence" value="ECO:0007669"/>
    <property type="project" value="InterPro"/>
</dbReference>
<keyword evidence="6" id="KW-0378">Hydrolase</keyword>
<comment type="similarity">
    <text evidence="2">Belongs to the peptidase S1 family. CLIP subfamily.</text>
</comment>
<dbReference type="Proteomes" id="UP000007151">
    <property type="component" value="Unassembled WGS sequence"/>
</dbReference>
<evidence type="ECO:0000259" key="5">
    <source>
        <dbReference type="PROSITE" id="PS50240"/>
    </source>
</evidence>
<dbReference type="InterPro" id="IPR001254">
    <property type="entry name" value="Trypsin_dom"/>
</dbReference>
<evidence type="ECO:0000313" key="7">
    <source>
        <dbReference type="Proteomes" id="UP000007151"/>
    </source>
</evidence>
<dbReference type="InterPro" id="IPR051487">
    <property type="entry name" value="Ser/Thr_Proteases_Immune/Dev"/>
</dbReference>
<dbReference type="InParanoid" id="A0A212FA02"/>
<dbReference type="eggNOG" id="ENOG502TBUW">
    <property type="taxonomic scope" value="Eukaryota"/>
</dbReference>
<keyword evidence="1" id="KW-1015">Disulfide bond</keyword>
<evidence type="ECO:0000256" key="4">
    <source>
        <dbReference type="SAM" id="SignalP"/>
    </source>
</evidence>
<name>A0A212FA02_DANPL</name>
<dbReference type="PANTHER" id="PTHR24256">
    <property type="entry name" value="TRYPTASE-RELATED"/>
    <property type="match status" value="1"/>
</dbReference>
<dbReference type="InterPro" id="IPR009003">
    <property type="entry name" value="Peptidase_S1_PA"/>
</dbReference>
<keyword evidence="4" id="KW-0732">Signal</keyword>
<dbReference type="SUPFAM" id="SSF50494">
    <property type="entry name" value="Trypsin-like serine proteases"/>
    <property type="match status" value="1"/>
</dbReference>
<dbReference type="Pfam" id="PF00089">
    <property type="entry name" value="Trypsin"/>
    <property type="match status" value="1"/>
</dbReference>
<accession>A0A212FA02</accession>
<comment type="caution">
    <text evidence="6">The sequence shown here is derived from an EMBL/GenBank/DDBJ whole genome shotgun (WGS) entry which is preliminary data.</text>
</comment>
<dbReference type="Gene3D" id="2.40.10.10">
    <property type="entry name" value="Trypsin-like serine proteases"/>
    <property type="match status" value="1"/>
</dbReference>
<dbReference type="PROSITE" id="PS50240">
    <property type="entry name" value="TRYPSIN_DOM"/>
    <property type="match status" value="1"/>
</dbReference>
<dbReference type="InterPro" id="IPR043504">
    <property type="entry name" value="Peptidase_S1_PA_chymotrypsin"/>
</dbReference>
<dbReference type="KEGG" id="dpl:KGM_212200"/>
<keyword evidence="7" id="KW-1185">Reference proteome</keyword>